<name>A0A5B8VCT5_9BACT</name>
<sequence>MDNNFDNLKRLLDNLKTISFINRLFAWKKIKNQLIDAAIDLQKLISNIDNQKEALTKIEAEYSSLAKDFKIAGEALIRKENEIDKLSNAVNESNAKIEKFTVDNSSQLATIKAYEEKVNSLASDNRLLIEKNTSFGAENKKLSEEAATNEEMISNLSKRKSEIEIEVVEIKKDLQSLEKNYQDANSKIENLTSENSSSGATLKAHEARINSLTSDNRLLSEKNSNLIAENKRLAEEAATSLETISSLTKRKSEMEIEFTETKGKLQTASNELGEVKKQNTQLLKDEEFRKQEHSNSVSALSQIQNQIQSERTKEIDERNATEIERLKNLKDTWNRHQESAKNIVKTICQRHTIQYIDKVPFKGDPDNTLLICDEFVIFDAKSPGGDNLSNFPNYLKDQAEKAKKYAKQENVKTDIFFIVPSNTLDYLSTFVYKFGDHNVYIISVDALEPIVLSLKKIEEYEFVDQLSPEDRENICRVLGQFAHLSKRRIQVDSFFARQFIELAYKCENDLPPDILKTVIDFEKTGKLNPPQEKRAKSIPISEIENESKKIKHEADGRGIVIEDETISELFNDIPLYKKTDQ</sequence>
<keyword evidence="4" id="KW-1185">Reference proteome</keyword>
<proteinExistence type="predicted"/>
<feature type="coiled-coil region" evidence="1">
    <location>
        <begin position="41"/>
        <end position="236"/>
    </location>
</feature>
<organism evidence="3 4">
    <name type="scientific">Panacibacter ginsenosidivorans</name>
    <dbReference type="NCBI Taxonomy" id="1813871"/>
    <lineage>
        <taxon>Bacteria</taxon>
        <taxon>Pseudomonadati</taxon>
        <taxon>Bacteroidota</taxon>
        <taxon>Chitinophagia</taxon>
        <taxon>Chitinophagales</taxon>
        <taxon>Chitinophagaceae</taxon>
        <taxon>Panacibacter</taxon>
    </lineage>
</organism>
<dbReference type="AlphaFoldDB" id="A0A5B8VCT5"/>
<keyword evidence="1" id="KW-0175">Coiled coil</keyword>
<dbReference type="Proteomes" id="UP000321533">
    <property type="component" value="Chromosome"/>
</dbReference>
<protein>
    <submittedName>
        <fullName evidence="3">Uncharacterized protein</fullName>
    </submittedName>
</protein>
<dbReference type="RefSeq" id="WP_147192214.1">
    <property type="nucleotide sequence ID" value="NZ_CP042435.1"/>
</dbReference>
<accession>A0A5B8VCT5</accession>
<gene>
    <name evidence="3" type="ORF">FRZ67_19230</name>
</gene>
<evidence type="ECO:0000256" key="2">
    <source>
        <dbReference type="SAM" id="MobiDB-lite"/>
    </source>
</evidence>
<dbReference type="Gene3D" id="1.10.287.1490">
    <property type="match status" value="1"/>
</dbReference>
<feature type="region of interest" description="Disordered" evidence="2">
    <location>
        <begin position="291"/>
        <end position="312"/>
    </location>
</feature>
<feature type="compositionally biased region" description="Polar residues" evidence="2">
    <location>
        <begin position="294"/>
        <end position="309"/>
    </location>
</feature>
<dbReference type="KEGG" id="pgin:FRZ67_19230"/>
<evidence type="ECO:0000256" key="1">
    <source>
        <dbReference type="SAM" id="Coils"/>
    </source>
</evidence>
<reference evidence="3 4" key="1">
    <citation type="journal article" date="2016" name="Int. J. Syst. Evol. Microbiol.">
        <title>Panacibacter ginsenosidivorans gen. nov., sp. nov., with ginsenoside converting activity isolated from soil of a ginseng field.</title>
        <authorList>
            <person name="Siddiqi M.Z."/>
            <person name="Muhammad Shafi S."/>
            <person name="Choi K.D."/>
            <person name="Im W.T."/>
        </authorList>
    </citation>
    <scope>NUCLEOTIDE SEQUENCE [LARGE SCALE GENOMIC DNA]</scope>
    <source>
        <strain evidence="3 4">Gsoil1550</strain>
    </source>
</reference>
<evidence type="ECO:0000313" key="3">
    <source>
        <dbReference type="EMBL" id="QEC69337.1"/>
    </source>
</evidence>
<dbReference type="EMBL" id="CP042435">
    <property type="protein sequence ID" value="QEC69337.1"/>
    <property type="molecule type" value="Genomic_DNA"/>
</dbReference>
<evidence type="ECO:0000313" key="4">
    <source>
        <dbReference type="Proteomes" id="UP000321533"/>
    </source>
</evidence>
<dbReference type="OrthoDB" id="642250at2"/>